<evidence type="ECO:0000256" key="1">
    <source>
        <dbReference type="ARBA" id="ARBA00004651"/>
    </source>
</evidence>
<evidence type="ECO:0000256" key="10">
    <source>
        <dbReference type="RuleBase" id="RU363032"/>
    </source>
</evidence>
<evidence type="ECO:0000259" key="11">
    <source>
        <dbReference type="PROSITE" id="PS50928"/>
    </source>
</evidence>
<protein>
    <recommendedName>
        <fullName evidence="9">Glutathione transport system permease protein GsiD</fullName>
    </recommendedName>
</protein>
<keyword evidence="7 10" id="KW-0472">Membrane</keyword>
<feature type="domain" description="ABC transmembrane type-1" evidence="11">
    <location>
        <begin position="99"/>
        <end position="288"/>
    </location>
</feature>
<feature type="transmembrane region" description="Helical" evidence="10">
    <location>
        <begin position="220"/>
        <end position="245"/>
    </location>
</feature>
<dbReference type="NCBIfam" id="NF011662">
    <property type="entry name" value="PRK15082.1"/>
    <property type="match status" value="1"/>
</dbReference>
<dbReference type="PROSITE" id="PS50928">
    <property type="entry name" value="ABC_TM1"/>
    <property type="match status" value="1"/>
</dbReference>
<dbReference type="InterPro" id="IPR000515">
    <property type="entry name" value="MetI-like"/>
</dbReference>
<organism evidence="12 13">
    <name type="scientific">Martelella alba</name>
    <dbReference type="NCBI Taxonomy" id="2590451"/>
    <lineage>
        <taxon>Bacteria</taxon>
        <taxon>Pseudomonadati</taxon>
        <taxon>Pseudomonadota</taxon>
        <taxon>Alphaproteobacteria</taxon>
        <taxon>Hyphomicrobiales</taxon>
        <taxon>Aurantimonadaceae</taxon>
        <taxon>Martelella</taxon>
    </lineage>
</organism>
<comment type="function">
    <text evidence="8">Part of the ABC transporter complex GsiABCD involved in glutathione import. Probably responsible for the translocation of the substrate across the membrane.</text>
</comment>
<evidence type="ECO:0000313" key="13">
    <source>
        <dbReference type="Proteomes" id="UP000305202"/>
    </source>
</evidence>
<name>A0ABY2SNC1_9HYPH</name>
<feature type="transmembrane region" description="Helical" evidence="10">
    <location>
        <begin position="37"/>
        <end position="59"/>
    </location>
</feature>
<evidence type="ECO:0000256" key="3">
    <source>
        <dbReference type="ARBA" id="ARBA00022448"/>
    </source>
</evidence>
<evidence type="ECO:0000256" key="7">
    <source>
        <dbReference type="ARBA" id="ARBA00023136"/>
    </source>
</evidence>
<keyword evidence="5 10" id="KW-0812">Transmembrane</keyword>
<evidence type="ECO:0000256" key="5">
    <source>
        <dbReference type="ARBA" id="ARBA00022692"/>
    </source>
</evidence>
<evidence type="ECO:0000256" key="9">
    <source>
        <dbReference type="ARBA" id="ARBA00041106"/>
    </source>
</evidence>
<evidence type="ECO:0000256" key="8">
    <source>
        <dbReference type="ARBA" id="ARBA00037215"/>
    </source>
</evidence>
<gene>
    <name evidence="12" type="primary">gsiD</name>
    <name evidence="12" type="ORF">FCN80_06015</name>
</gene>
<keyword evidence="13" id="KW-1185">Reference proteome</keyword>
<proteinExistence type="inferred from homology"/>
<accession>A0ABY2SNC1</accession>
<keyword evidence="3 10" id="KW-0813">Transport</keyword>
<comment type="similarity">
    <text evidence="2 10">Belongs to the binding-protein-dependent transport system permease family.</text>
</comment>
<comment type="subcellular location">
    <subcellularLocation>
        <location evidence="1 10">Cell membrane</location>
        <topology evidence="1 10">Multi-pass membrane protein</topology>
    </subcellularLocation>
</comment>
<comment type="caution">
    <text evidence="12">The sequence shown here is derived from an EMBL/GenBank/DDBJ whole genome shotgun (WGS) entry which is preliminary data.</text>
</comment>
<dbReference type="RefSeq" id="WP_136989033.1">
    <property type="nucleotide sequence ID" value="NZ_SZPQ01000004.1"/>
</dbReference>
<feature type="transmembrane region" description="Helical" evidence="10">
    <location>
        <begin position="165"/>
        <end position="181"/>
    </location>
</feature>
<dbReference type="PANTHER" id="PTHR43386">
    <property type="entry name" value="OLIGOPEPTIDE TRANSPORT SYSTEM PERMEASE PROTEIN APPC"/>
    <property type="match status" value="1"/>
</dbReference>
<evidence type="ECO:0000313" key="12">
    <source>
        <dbReference type="EMBL" id="TKI07441.1"/>
    </source>
</evidence>
<dbReference type="InterPro" id="IPR025966">
    <property type="entry name" value="OppC_N"/>
</dbReference>
<keyword evidence="6 10" id="KW-1133">Transmembrane helix</keyword>
<dbReference type="CDD" id="cd06261">
    <property type="entry name" value="TM_PBP2"/>
    <property type="match status" value="1"/>
</dbReference>
<dbReference type="InterPro" id="IPR035906">
    <property type="entry name" value="MetI-like_sf"/>
</dbReference>
<dbReference type="SUPFAM" id="SSF161098">
    <property type="entry name" value="MetI-like"/>
    <property type="match status" value="1"/>
</dbReference>
<dbReference type="PANTHER" id="PTHR43386:SF3">
    <property type="entry name" value="GLUTATHIONE TRANSPORT SYSTEM PERMEASE PROTEIN GSID"/>
    <property type="match status" value="1"/>
</dbReference>
<feature type="transmembrane region" description="Helical" evidence="10">
    <location>
        <begin position="265"/>
        <end position="288"/>
    </location>
</feature>
<evidence type="ECO:0000256" key="2">
    <source>
        <dbReference type="ARBA" id="ARBA00009306"/>
    </source>
</evidence>
<dbReference type="Pfam" id="PF12911">
    <property type="entry name" value="OppC_N"/>
    <property type="match status" value="1"/>
</dbReference>
<evidence type="ECO:0000256" key="4">
    <source>
        <dbReference type="ARBA" id="ARBA00022475"/>
    </source>
</evidence>
<dbReference type="Pfam" id="PF00528">
    <property type="entry name" value="BPD_transp_1"/>
    <property type="match status" value="1"/>
</dbReference>
<dbReference type="Proteomes" id="UP000305202">
    <property type="component" value="Unassembled WGS sequence"/>
</dbReference>
<dbReference type="Gene3D" id="1.10.3720.10">
    <property type="entry name" value="MetI-like"/>
    <property type="match status" value="1"/>
</dbReference>
<reference evidence="12 13" key="1">
    <citation type="submission" date="2019-04" db="EMBL/GenBank/DDBJ databases">
        <authorList>
            <person name="Li M."/>
            <person name="Gao C."/>
        </authorList>
    </citation>
    <scope>NUCLEOTIDE SEQUENCE [LARGE SCALE GENOMIC DNA]</scope>
    <source>
        <strain evidence="12 13">BGMRC 2031</strain>
    </source>
</reference>
<keyword evidence="4" id="KW-1003">Cell membrane</keyword>
<feature type="transmembrane region" description="Helical" evidence="10">
    <location>
        <begin position="139"/>
        <end position="159"/>
    </location>
</feature>
<evidence type="ECO:0000256" key="6">
    <source>
        <dbReference type="ARBA" id="ARBA00022989"/>
    </source>
</evidence>
<dbReference type="EMBL" id="SZPQ01000004">
    <property type="protein sequence ID" value="TKI07441.1"/>
    <property type="molecule type" value="Genomic_DNA"/>
</dbReference>
<sequence length="301" mass="33101">MKFWRREAAMAAMPIVSAQRVRTPWREFWRRFRRQPLAMAAGAFVLLLVIVAILAPWLAPYDAENYFDYDRLDQGPTLVHWLGVDSLGRDIFSRILMGARISLAAGFFSVLLGMVVGTLLGLVAGYYEGWWDRIIMRICDVLFAFPGILLAIAVVAIMGSGMTNVIVAVAIFSIPAFARLVRGNTLVIKHQTFIESARSIGAPDRVILLRHILPGTLSSIVVYFTMRIGTSIITAASLSFLGLGAQPPTPEWGAMLNEARADMVTAPHTAIFPSLAIFLTVLAFNLLGDGLRDALDPKLKI</sequence>
<feature type="transmembrane region" description="Helical" evidence="10">
    <location>
        <begin position="101"/>
        <end position="127"/>
    </location>
</feature>
<dbReference type="InterPro" id="IPR050366">
    <property type="entry name" value="BP-dependent_transpt_permease"/>
</dbReference>